<accession>A0A429XVY9</accession>
<name>A0A429XVY9_9BACI</name>
<gene>
    <name evidence="2" type="ORF">D4T97_015725</name>
</gene>
<keyword evidence="3" id="KW-1185">Reference proteome</keyword>
<evidence type="ECO:0000256" key="1">
    <source>
        <dbReference type="SAM" id="MobiDB-lite"/>
    </source>
</evidence>
<proteinExistence type="predicted"/>
<dbReference type="EMBL" id="QYTV02000008">
    <property type="protein sequence ID" value="RST72506.1"/>
    <property type="molecule type" value="Genomic_DNA"/>
</dbReference>
<evidence type="ECO:0000313" key="2">
    <source>
        <dbReference type="EMBL" id="RST72506.1"/>
    </source>
</evidence>
<feature type="compositionally biased region" description="Polar residues" evidence="1">
    <location>
        <begin position="16"/>
        <end position="30"/>
    </location>
</feature>
<organism evidence="2 3">
    <name type="scientific">Siminovitchia acidinfaciens</name>
    <dbReference type="NCBI Taxonomy" id="2321395"/>
    <lineage>
        <taxon>Bacteria</taxon>
        <taxon>Bacillati</taxon>
        <taxon>Bacillota</taxon>
        <taxon>Bacilli</taxon>
        <taxon>Bacillales</taxon>
        <taxon>Bacillaceae</taxon>
        <taxon>Siminovitchia</taxon>
    </lineage>
</organism>
<dbReference type="AlphaFoldDB" id="A0A429XVY9"/>
<evidence type="ECO:0000313" key="3">
    <source>
        <dbReference type="Proteomes" id="UP000287156"/>
    </source>
</evidence>
<protein>
    <submittedName>
        <fullName evidence="2">Uncharacterized protein</fullName>
    </submittedName>
</protein>
<feature type="region of interest" description="Disordered" evidence="1">
    <location>
        <begin position="14"/>
        <end position="36"/>
    </location>
</feature>
<dbReference type="Proteomes" id="UP000287156">
    <property type="component" value="Unassembled WGS sequence"/>
</dbReference>
<reference evidence="2" key="1">
    <citation type="submission" date="2018-12" db="EMBL/GenBank/DDBJ databases">
        <authorList>
            <person name="Sun L."/>
            <person name="Chen Z."/>
        </authorList>
    </citation>
    <scope>NUCLEOTIDE SEQUENCE [LARGE SCALE GENOMIC DNA]</scope>
    <source>
        <strain evidence="2">3-2-2</strain>
    </source>
</reference>
<sequence>MAIVVGGAILLLPNDENANSNQSDRNNTQVETKENAEPKISPIVEEYSLSEEARERIATEMGEIEDEEFLASNIMAMALQKVKLHENENFEIAGTIIRHRPQITRENIAFLKEKAKTIDSDPVLEEILNKWSQENFTDIDKDFMAAKNVLTGDDEYGYEIKKRTFEKEEQYIMHFYGEEGLKKHKEQWG</sequence>
<comment type="caution">
    <text evidence="2">The sequence shown here is derived from an EMBL/GenBank/DDBJ whole genome shotgun (WGS) entry which is preliminary data.</text>
</comment>